<dbReference type="KEGG" id="cvn:111118653"/>
<dbReference type="Proteomes" id="UP000694844">
    <property type="component" value="Chromosome 2"/>
</dbReference>
<dbReference type="SUPFAM" id="SSF117281">
    <property type="entry name" value="Kelch motif"/>
    <property type="match status" value="1"/>
</dbReference>
<dbReference type="Pfam" id="PF07646">
    <property type="entry name" value="Kelch_2"/>
    <property type="match status" value="1"/>
</dbReference>
<dbReference type="SMART" id="SM00612">
    <property type="entry name" value="Kelch"/>
    <property type="match status" value="3"/>
</dbReference>
<dbReference type="InterPro" id="IPR006652">
    <property type="entry name" value="Kelch_1"/>
</dbReference>
<accession>A0A8B8CDQ9</accession>
<organism evidence="4 5">
    <name type="scientific">Crassostrea virginica</name>
    <name type="common">Eastern oyster</name>
    <dbReference type="NCBI Taxonomy" id="6565"/>
    <lineage>
        <taxon>Eukaryota</taxon>
        <taxon>Metazoa</taxon>
        <taxon>Spiralia</taxon>
        <taxon>Lophotrochozoa</taxon>
        <taxon>Mollusca</taxon>
        <taxon>Bivalvia</taxon>
        <taxon>Autobranchia</taxon>
        <taxon>Pteriomorphia</taxon>
        <taxon>Ostreida</taxon>
        <taxon>Ostreoidea</taxon>
        <taxon>Ostreidae</taxon>
        <taxon>Crassostrea</taxon>
    </lineage>
</organism>
<evidence type="ECO:0000313" key="5">
    <source>
        <dbReference type="RefSeq" id="XP_022313917.1"/>
    </source>
</evidence>
<evidence type="ECO:0000256" key="2">
    <source>
        <dbReference type="ARBA" id="ARBA00022737"/>
    </source>
</evidence>
<dbReference type="SMART" id="SM00225">
    <property type="entry name" value="BTB"/>
    <property type="match status" value="1"/>
</dbReference>
<keyword evidence="1" id="KW-0880">Kelch repeat</keyword>
<dbReference type="InterPro" id="IPR017096">
    <property type="entry name" value="BTB-kelch_protein"/>
</dbReference>
<dbReference type="OrthoDB" id="45365at2759"/>
<evidence type="ECO:0000256" key="1">
    <source>
        <dbReference type="ARBA" id="ARBA00022441"/>
    </source>
</evidence>
<gene>
    <name evidence="5" type="primary">LOC111118653</name>
</gene>
<dbReference type="SMART" id="SM00875">
    <property type="entry name" value="BACK"/>
    <property type="match status" value="1"/>
</dbReference>
<proteinExistence type="predicted"/>
<keyword evidence="2" id="KW-0677">Repeat</keyword>
<dbReference type="InterPro" id="IPR015915">
    <property type="entry name" value="Kelch-typ_b-propeller"/>
</dbReference>
<dbReference type="Pfam" id="PF01344">
    <property type="entry name" value="Kelch_1"/>
    <property type="match status" value="2"/>
</dbReference>
<dbReference type="InterPro" id="IPR011498">
    <property type="entry name" value="Kelch_2"/>
</dbReference>
<dbReference type="AlphaFoldDB" id="A0A8B8CDQ9"/>
<dbReference type="Pfam" id="PF07707">
    <property type="entry name" value="BACK"/>
    <property type="match status" value="1"/>
</dbReference>
<sequence length="669" mass="75211">MDSKMNIRHGRFLLQELSILREEGRHTDFTLVCGDVCTKCHKVVLATFSRKLSDICVRSSSLETEYNSEYLINKLYSWTDVGPENLKDKMVRSAEELGVEFLVKSGQIAGPGRLEILKRARLRVFAEQMDELWRTKLLTDVALGVGGSEFRCHKAVLAAMSSYFDAMFSSGMRETEEGAIELHGLDEVVIENILEYIYTGKIDINNENADLIFSASVYLQIKPLQSICERFLLSHTDLDNCVDVLHLANSNSCNDLANNVIGFIKESITQIIDKKSFESIDSDTFIQLIESDDLIVPGETDVLDLALQWFEKQDQESEETLTSILQHVRCSQIPREYLQRLCDNNPILKRYPACQRKLLEGNSGANSFRNDKVLLVVRPCHFSDDVDVVCYSFTQSVWFTLDKFVDFNPGGGPGVCFYDNCIYISGGSGNLVHFGKYDCHKNNWTYLKKMNVRRFSHCMCGVGENIYVIGGKSKPNDVFNTIQKYSTTKESWSKEGELLVSVSEASCACVESRILVFGGSGSVFNFTHLVQCYDLKTQTCSDIASFPKGVLTGIMRVCAAEEYFYHVTAEGKVLRSSRTDPWDSEPELIGVIKKGLMMPAYSVVYHKGSLLLVSDTKSPQGDCKVIRYGISDNRRLQCSIKLPFVAESNQYSAAIANISRRHLVDPAAH</sequence>
<dbReference type="Gene3D" id="2.120.10.80">
    <property type="entry name" value="Kelch-type beta propeller"/>
    <property type="match status" value="1"/>
</dbReference>
<dbReference type="Pfam" id="PF00651">
    <property type="entry name" value="BTB"/>
    <property type="match status" value="1"/>
</dbReference>
<feature type="domain" description="BTB" evidence="3">
    <location>
        <begin position="139"/>
        <end position="206"/>
    </location>
</feature>
<keyword evidence="4" id="KW-1185">Reference proteome</keyword>
<dbReference type="InterPro" id="IPR000210">
    <property type="entry name" value="BTB/POZ_dom"/>
</dbReference>
<dbReference type="InterPro" id="IPR011705">
    <property type="entry name" value="BACK"/>
</dbReference>
<dbReference type="InterPro" id="IPR011333">
    <property type="entry name" value="SKP1/BTB/POZ_sf"/>
</dbReference>
<dbReference type="RefSeq" id="XP_022313917.1">
    <property type="nucleotide sequence ID" value="XM_022458209.1"/>
</dbReference>
<evidence type="ECO:0000259" key="3">
    <source>
        <dbReference type="PROSITE" id="PS50097"/>
    </source>
</evidence>
<dbReference type="SUPFAM" id="SSF54695">
    <property type="entry name" value="POZ domain"/>
    <property type="match status" value="2"/>
</dbReference>
<dbReference type="Gene3D" id="1.25.40.420">
    <property type="match status" value="1"/>
</dbReference>
<evidence type="ECO:0000313" key="4">
    <source>
        <dbReference type="Proteomes" id="UP000694844"/>
    </source>
</evidence>
<dbReference type="PROSITE" id="PS50097">
    <property type="entry name" value="BTB"/>
    <property type="match status" value="1"/>
</dbReference>
<dbReference type="PANTHER" id="PTHR45632:SF3">
    <property type="entry name" value="KELCH-LIKE PROTEIN 32"/>
    <property type="match status" value="1"/>
</dbReference>
<dbReference type="PANTHER" id="PTHR45632">
    <property type="entry name" value="LD33804P"/>
    <property type="match status" value="1"/>
</dbReference>
<dbReference type="GeneID" id="111118653"/>
<name>A0A8B8CDQ9_CRAVI</name>
<dbReference type="Gene3D" id="3.30.710.10">
    <property type="entry name" value="Potassium Channel Kv1.1, Chain A"/>
    <property type="match status" value="2"/>
</dbReference>
<reference evidence="5" key="1">
    <citation type="submission" date="2025-08" db="UniProtKB">
        <authorList>
            <consortium name="RefSeq"/>
        </authorList>
    </citation>
    <scope>IDENTIFICATION</scope>
    <source>
        <tissue evidence="5">Whole sample</tissue>
    </source>
</reference>
<dbReference type="PIRSF" id="PIRSF037037">
    <property type="entry name" value="Kelch-like_protein_gigaxonin"/>
    <property type="match status" value="1"/>
</dbReference>
<protein>
    <submittedName>
        <fullName evidence="5">Kelch-like protein 24</fullName>
    </submittedName>
</protein>